<evidence type="ECO:0008006" key="3">
    <source>
        <dbReference type="Google" id="ProtNLM"/>
    </source>
</evidence>
<name>A0A3R7HPE1_9BURK</name>
<comment type="caution">
    <text evidence="1">The sequence shown here is derived from an EMBL/GenBank/DDBJ whole genome shotgun (WGS) entry which is preliminary data.</text>
</comment>
<dbReference type="GO" id="GO:0003677">
    <property type="term" value="F:DNA binding"/>
    <property type="evidence" value="ECO:0007669"/>
    <property type="project" value="InterPro"/>
</dbReference>
<dbReference type="InterPro" id="IPR010982">
    <property type="entry name" value="Lambda_DNA-bd_dom_sf"/>
</dbReference>
<dbReference type="SUPFAM" id="SSF47413">
    <property type="entry name" value="lambda repressor-like DNA-binding domains"/>
    <property type="match status" value="1"/>
</dbReference>
<gene>
    <name evidence="1" type="ORF">CE154_013290</name>
</gene>
<dbReference type="Proteomes" id="UP000216225">
    <property type="component" value="Unassembled WGS sequence"/>
</dbReference>
<accession>A0A3R7HPE1</accession>
<evidence type="ECO:0000313" key="2">
    <source>
        <dbReference type="Proteomes" id="UP000216225"/>
    </source>
</evidence>
<sequence length="47" mass="5144">MAALLGASTLSVFRWESGKVMPRAAQLERIQSVLKMGKREAQAKLKG</sequence>
<dbReference type="EMBL" id="NKDB02000002">
    <property type="protein sequence ID" value="RKJ96971.1"/>
    <property type="molecule type" value="Genomic_DNA"/>
</dbReference>
<evidence type="ECO:0000313" key="1">
    <source>
        <dbReference type="EMBL" id="RKJ96971.1"/>
    </source>
</evidence>
<organism evidence="1 2">
    <name type="scientific">Alicycliphilus denitrificans</name>
    <dbReference type="NCBI Taxonomy" id="179636"/>
    <lineage>
        <taxon>Bacteria</taxon>
        <taxon>Pseudomonadati</taxon>
        <taxon>Pseudomonadota</taxon>
        <taxon>Betaproteobacteria</taxon>
        <taxon>Burkholderiales</taxon>
        <taxon>Comamonadaceae</taxon>
        <taxon>Alicycliphilus</taxon>
    </lineage>
</organism>
<proteinExistence type="predicted"/>
<dbReference type="AlphaFoldDB" id="A0A3R7HPE1"/>
<protein>
    <recommendedName>
        <fullName evidence="3">XRE family transcriptional regulator</fullName>
    </recommendedName>
</protein>
<reference evidence="1 2" key="1">
    <citation type="submission" date="2018-09" db="EMBL/GenBank/DDBJ databases">
        <title>Genome comparison of Alicycliphilus sp. BQ1, a polyurethanolytic bacterium, with its closest phylogenetic relatives Alicycliphilus denitrificans BC and K601, unable to attack polyurethane.</title>
        <authorList>
            <person name="Loza-Tavera H."/>
            <person name="Lozano L."/>
            <person name="Cevallos M."/>
            <person name="Maya-Lucas O."/>
            <person name="Garcia-Mena J."/>
            <person name="Hernandez J."/>
        </authorList>
    </citation>
    <scope>NUCLEOTIDE SEQUENCE [LARGE SCALE GENOMIC DNA]</scope>
    <source>
        <strain evidence="1 2">BQ1</strain>
    </source>
</reference>